<evidence type="ECO:0000259" key="4">
    <source>
        <dbReference type="Pfam" id="PF03446"/>
    </source>
</evidence>
<dbReference type="AlphaFoldDB" id="A0A8B2NVB4"/>
<dbReference type="RefSeq" id="WP_111345698.1">
    <property type="nucleotide sequence ID" value="NZ_QHHQ01000002.1"/>
</dbReference>
<accession>A0A8B2NVB4</accession>
<dbReference type="PIRSF" id="PIRSF000103">
    <property type="entry name" value="HIBADH"/>
    <property type="match status" value="1"/>
</dbReference>
<dbReference type="GO" id="GO:0051287">
    <property type="term" value="F:NAD binding"/>
    <property type="evidence" value="ECO:0007669"/>
    <property type="project" value="InterPro"/>
</dbReference>
<dbReference type="GO" id="GO:0016491">
    <property type="term" value="F:oxidoreductase activity"/>
    <property type="evidence" value="ECO:0007669"/>
    <property type="project" value="UniProtKB-KW"/>
</dbReference>
<evidence type="ECO:0000313" key="6">
    <source>
        <dbReference type="EMBL" id="RAI02248.1"/>
    </source>
</evidence>
<dbReference type="InterPro" id="IPR006115">
    <property type="entry name" value="6PGDH_NADP-bd"/>
</dbReference>
<keyword evidence="7" id="KW-1185">Reference proteome</keyword>
<dbReference type="SUPFAM" id="SSF51735">
    <property type="entry name" value="NAD(P)-binding Rossmann-fold domains"/>
    <property type="match status" value="1"/>
</dbReference>
<sequence length="299" mass="30912">MTENSVGFIGLGVMGEPICRNMLTKSGAPFQVLDLAEAPMARLAEAGAQRAESVAALAATVDVLFLSLPGGAEVEAVITGPGGIAAHAREGLTVVDLSTAPVALTRQMAERLAALDVDYADAPVARTRQAAIDGTLSIMVGASDAVFARVRPLLDHAASDVTHCGPVGCGQVTKILNNMVLFETVVALSEALALGRSAGMDPGLLFDTLSKGSADSFALRNHGLKSMVPQAFPEGAFSTNYALKDLSYALELARDAGIVAHGAETARHRLERARDAGYGANYFPALSMVHDARPGGDGD</sequence>
<feature type="domain" description="3-hydroxyisobutyrate dehydrogenase-like NAD-binding" evidence="5">
    <location>
        <begin position="168"/>
        <end position="280"/>
    </location>
</feature>
<dbReference type="InterPro" id="IPR029154">
    <property type="entry name" value="HIBADH-like_NADP-bd"/>
</dbReference>
<evidence type="ECO:0000259" key="5">
    <source>
        <dbReference type="Pfam" id="PF14833"/>
    </source>
</evidence>
<dbReference type="Proteomes" id="UP000249590">
    <property type="component" value="Unassembled WGS sequence"/>
</dbReference>
<comment type="caution">
    <text evidence="6">The sequence shown here is derived from an EMBL/GenBank/DDBJ whole genome shotgun (WGS) entry which is preliminary data.</text>
</comment>
<dbReference type="PANTHER" id="PTHR43060:SF15">
    <property type="entry name" value="3-HYDROXYISOBUTYRATE DEHYDROGENASE-LIKE 1, MITOCHONDRIAL-RELATED"/>
    <property type="match status" value="1"/>
</dbReference>
<dbReference type="InterPro" id="IPR013328">
    <property type="entry name" value="6PGD_dom2"/>
</dbReference>
<dbReference type="EMBL" id="QHHQ01000002">
    <property type="protein sequence ID" value="RAI02248.1"/>
    <property type="molecule type" value="Genomic_DNA"/>
</dbReference>
<proteinExistence type="predicted"/>
<feature type="domain" description="6-phosphogluconate dehydrogenase NADP-binding" evidence="4">
    <location>
        <begin position="6"/>
        <end position="165"/>
    </location>
</feature>
<keyword evidence="1" id="KW-0560">Oxidoreductase</keyword>
<gene>
    <name evidence="6" type="ORF">DLJ53_12855</name>
</gene>
<dbReference type="Pfam" id="PF14833">
    <property type="entry name" value="NAD_binding_11"/>
    <property type="match status" value="1"/>
</dbReference>
<evidence type="ECO:0000256" key="1">
    <source>
        <dbReference type="ARBA" id="ARBA00023002"/>
    </source>
</evidence>
<protein>
    <submittedName>
        <fullName evidence="6">2-hydroxy-3-oxopropionate reductase</fullName>
    </submittedName>
</protein>
<evidence type="ECO:0000256" key="2">
    <source>
        <dbReference type="ARBA" id="ARBA00023027"/>
    </source>
</evidence>
<dbReference type="GO" id="GO:0050661">
    <property type="term" value="F:NADP binding"/>
    <property type="evidence" value="ECO:0007669"/>
    <property type="project" value="InterPro"/>
</dbReference>
<evidence type="ECO:0000256" key="3">
    <source>
        <dbReference type="PIRSR" id="PIRSR000103-1"/>
    </source>
</evidence>
<feature type="active site" evidence="3">
    <location>
        <position position="174"/>
    </location>
</feature>
<dbReference type="OrthoDB" id="9812907at2"/>
<dbReference type="InterPro" id="IPR008927">
    <property type="entry name" value="6-PGluconate_DH-like_C_sf"/>
</dbReference>
<dbReference type="Gene3D" id="1.10.1040.10">
    <property type="entry name" value="N-(1-d-carboxylethyl)-l-norvaline Dehydrogenase, domain 2"/>
    <property type="match status" value="1"/>
</dbReference>
<organism evidence="6 7">
    <name type="scientific">Acuticoccus sediminis</name>
    <dbReference type="NCBI Taxonomy" id="2184697"/>
    <lineage>
        <taxon>Bacteria</taxon>
        <taxon>Pseudomonadati</taxon>
        <taxon>Pseudomonadota</taxon>
        <taxon>Alphaproteobacteria</taxon>
        <taxon>Hyphomicrobiales</taxon>
        <taxon>Amorphaceae</taxon>
        <taxon>Acuticoccus</taxon>
    </lineage>
</organism>
<evidence type="ECO:0000313" key="7">
    <source>
        <dbReference type="Proteomes" id="UP000249590"/>
    </source>
</evidence>
<dbReference type="InterPro" id="IPR036291">
    <property type="entry name" value="NAD(P)-bd_dom_sf"/>
</dbReference>
<keyword evidence="2" id="KW-0520">NAD</keyword>
<dbReference type="Pfam" id="PF03446">
    <property type="entry name" value="NAD_binding_2"/>
    <property type="match status" value="1"/>
</dbReference>
<dbReference type="InterPro" id="IPR015815">
    <property type="entry name" value="HIBADH-related"/>
</dbReference>
<dbReference type="Gene3D" id="3.40.50.720">
    <property type="entry name" value="NAD(P)-binding Rossmann-like Domain"/>
    <property type="match status" value="1"/>
</dbReference>
<dbReference type="SUPFAM" id="SSF48179">
    <property type="entry name" value="6-phosphogluconate dehydrogenase C-terminal domain-like"/>
    <property type="match status" value="1"/>
</dbReference>
<name>A0A8B2NVB4_9HYPH</name>
<dbReference type="PANTHER" id="PTHR43060">
    <property type="entry name" value="3-HYDROXYISOBUTYRATE DEHYDROGENASE-LIKE 1, MITOCHONDRIAL-RELATED"/>
    <property type="match status" value="1"/>
</dbReference>
<reference evidence="6 7" key="1">
    <citation type="submission" date="2018-05" db="EMBL/GenBank/DDBJ databases">
        <title>Acuticoccus sediminis sp. nov., isolated from deep-sea sediment of Indian Ocean.</title>
        <authorList>
            <person name="Liu X."/>
            <person name="Lai Q."/>
            <person name="Du Y."/>
            <person name="Sun F."/>
            <person name="Zhang X."/>
            <person name="Wang S."/>
            <person name="Shao Z."/>
        </authorList>
    </citation>
    <scope>NUCLEOTIDE SEQUENCE [LARGE SCALE GENOMIC DNA]</scope>
    <source>
        <strain evidence="6 7">PTG4-2</strain>
    </source>
</reference>